<dbReference type="PROSITE" id="PS00717">
    <property type="entry name" value="SIGMA54_1"/>
    <property type="match status" value="1"/>
</dbReference>
<comment type="similarity">
    <text evidence="1 9">Belongs to the sigma-54 factor family.</text>
</comment>
<dbReference type="GO" id="GO:0001216">
    <property type="term" value="F:DNA-binding transcription activator activity"/>
    <property type="evidence" value="ECO:0007669"/>
    <property type="project" value="InterPro"/>
</dbReference>
<evidence type="ECO:0000256" key="4">
    <source>
        <dbReference type="ARBA" id="ARBA00022695"/>
    </source>
</evidence>
<reference evidence="12 13" key="1">
    <citation type="submission" date="2018-10" db="EMBL/GenBank/DDBJ databases">
        <title>Genomic Encyclopedia of Type Strains, Phase IV (KMG-IV): sequencing the most valuable type-strain genomes for metagenomic binning, comparative biology and taxonomic classification.</title>
        <authorList>
            <person name="Goeker M."/>
        </authorList>
    </citation>
    <scope>NUCLEOTIDE SEQUENCE [LARGE SCALE GENOMIC DNA]</scope>
    <source>
        <strain evidence="12 13">DSM 22008</strain>
    </source>
</reference>
<evidence type="ECO:0000256" key="9">
    <source>
        <dbReference type="PIRNR" id="PIRNR000774"/>
    </source>
</evidence>
<evidence type="ECO:0000313" key="12">
    <source>
        <dbReference type="EMBL" id="RKQ70815.1"/>
    </source>
</evidence>
<dbReference type="NCBIfam" id="TIGR02395">
    <property type="entry name" value="rpoN_sigma"/>
    <property type="match status" value="1"/>
</dbReference>
<dbReference type="FunCoup" id="A0A420WIR8">
    <property type="interactions" value="198"/>
</dbReference>
<evidence type="ECO:0000259" key="11">
    <source>
        <dbReference type="Pfam" id="PF04963"/>
    </source>
</evidence>
<dbReference type="NCBIfam" id="NF009118">
    <property type="entry name" value="PRK12469.1"/>
    <property type="match status" value="1"/>
</dbReference>
<evidence type="ECO:0000259" key="10">
    <source>
        <dbReference type="Pfam" id="PF04552"/>
    </source>
</evidence>
<organism evidence="12 13">
    <name type="scientific">Litorimonas taeanensis</name>
    <dbReference type="NCBI Taxonomy" id="568099"/>
    <lineage>
        <taxon>Bacteria</taxon>
        <taxon>Pseudomonadati</taxon>
        <taxon>Pseudomonadota</taxon>
        <taxon>Alphaproteobacteria</taxon>
        <taxon>Maricaulales</taxon>
        <taxon>Robiginitomaculaceae</taxon>
    </lineage>
</organism>
<accession>A0A420WIR8</accession>
<dbReference type="Proteomes" id="UP000282211">
    <property type="component" value="Unassembled WGS sequence"/>
</dbReference>
<keyword evidence="4 9" id="KW-0548">Nucleotidyltransferase</keyword>
<dbReference type="GO" id="GO:0003677">
    <property type="term" value="F:DNA binding"/>
    <property type="evidence" value="ECO:0007669"/>
    <property type="project" value="UniProtKB-KW"/>
</dbReference>
<keyword evidence="8 9" id="KW-0804">Transcription</keyword>
<dbReference type="InterPro" id="IPR038709">
    <property type="entry name" value="RpoN_core-bd_sf"/>
</dbReference>
<dbReference type="InterPro" id="IPR007634">
    <property type="entry name" value="RNA_pol_sigma_54_DNA-bd"/>
</dbReference>
<dbReference type="GO" id="GO:0000428">
    <property type="term" value="C:DNA-directed RNA polymerase complex"/>
    <property type="evidence" value="ECO:0007669"/>
    <property type="project" value="UniProtKB-KW"/>
</dbReference>
<dbReference type="InterPro" id="IPR000394">
    <property type="entry name" value="RNA_pol_sigma_54"/>
</dbReference>
<dbReference type="GO" id="GO:0016779">
    <property type="term" value="F:nucleotidyltransferase activity"/>
    <property type="evidence" value="ECO:0007669"/>
    <property type="project" value="UniProtKB-KW"/>
</dbReference>
<evidence type="ECO:0000256" key="8">
    <source>
        <dbReference type="ARBA" id="ARBA00023163"/>
    </source>
</evidence>
<dbReference type="Pfam" id="PF04552">
    <property type="entry name" value="Sigma54_DBD"/>
    <property type="match status" value="1"/>
</dbReference>
<dbReference type="RefSeq" id="WP_121098641.1">
    <property type="nucleotide sequence ID" value="NZ_RBII01000001.1"/>
</dbReference>
<dbReference type="PANTHER" id="PTHR32248">
    <property type="entry name" value="RNA POLYMERASE SIGMA-54 FACTOR"/>
    <property type="match status" value="1"/>
</dbReference>
<evidence type="ECO:0000256" key="3">
    <source>
        <dbReference type="ARBA" id="ARBA00022679"/>
    </source>
</evidence>
<keyword evidence="3 9" id="KW-0808">Transferase</keyword>
<keyword evidence="13" id="KW-1185">Reference proteome</keyword>
<evidence type="ECO:0000256" key="6">
    <source>
        <dbReference type="ARBA" id="ARBA00023082"/>
    </source>
</evidence>
<dbReference type="GO" id="GO:0006352">
    <property type="term" value="P:DNA-templated transcription initiation"/>
    <property type="evidence" value="ECO:0007669"/>
    <property type="project" value="InterPro"/>
</dbReference>
<dbReference type="Gene3D" id="1.10.10.60">
    <property type="entry name" value="Homeodomain-like"/>
    <property type="match status" value="1"/>
</dbReference>
<feature type="domain" description="RNA polymerase sigma factor 54 core-binding" evidence="11">
    <location>
        <begin position="128"/>
        <end position="313"/>
    </location>
</feature>
<keyword evidence="5 9" id="KW-0805">Transcription regulation</keyword>
<dbReference type="Pfam" id="PF00309">
    <property type="entry name" value="Sigma54_AID"/>
    <property type="match status" value="1"/>
</dbReference>
<dbReference type="PROSITE" id="PS50044">
    <property type="entry name" value="SIGMA54_3"/>
    <property type="match status" value="1"/>
</dbReference>
<evidence type="ECO:0000256" key="2">
    <source>
        <dbReference type="ARBA" id="ARBA00022478"/>
    </source>
</evidence>
<dbReference type="OrthoDB" id="9814402at2"/>
<dbReference type="Gene3D" id="1.10.10.1330">
    <property type="entry name" value="RNA polymerase sigma-54 factor, core-binding domain"/>
    <property type="match status" value="1"/>
</dbReference>
<dbReference type="PANTHER" id="PTHR32248:SF4">
    <property type="entry name" value="RNA POLYMERASE SIGMA-54 FACTOR"/>
    <property type="match status" value="1"/>
</dbReference>
<feature type="domain" description="RNA polymerase sigma factor 54 DNA-binding" evidence="10">
    <location>
        <begin position="329"/>
        <end position="488"/>
    </location>
</feature>
<proteinExistence type="inferred from homology"/>
<dbReference type="InParanoid" id="A0A420WIR8"/>
<dbReference type="EMBL" id="RBII01000001">
    <property type="protein sequence ID" value="RKQ70815.1"/>
    <property type="molecule type" value="Genomic_DNA"/>
</dbReference>
<evidence type="ECO:0000256" key="5">
    <source>
        <dbReference type="ARBA" id="ARBA00023015"/>
    </source>
</evidence>
<dbReference type="PIRSF" id="PIRSF000774">
    <property type="entry name" value="RpoN"/>
    <property type="match status" value="1"/>
</dbReference>
<sequence length="494" mass="54604">MALAPKLQARQGQQLAMTPQLRQAIKLLQYSNIELSEFVEEQLESNPLLERGTGDENRRGEDVAATLNETLKAMLDKETPAAAQSELDAPDHAIDSEATAADVGGSVDWSRNDSSGSFSGSNDYDAAANTAADITLAEHVQAQRAMLRLDQKDILIADYMIGQLDEAGYLRMSLDEVSENLSVNKSRVSSVLVQLQTCEPTGLFARDLSECLGLQLREAGYLDEAMQTLLANLELLAKHDLSKLMTLCDVGRDQMAAMIARVRDCSPKPGAIFGGRVAAVVEPDVFIRETPQGGWAVELNADTLPRVLVNMRYYNEIKCAGGDDELAREFISECHQNANWLVKSLDQRARTILKVASEIVKQQDAFFAYGVDHMRPLKLKDVADAIEMHESTVSRVTSNKFMHTTRGLFELKYFFTAAIPSLDGGEGHSAESVRNKIKILISEETIKSVKSDDKLVKLLRAQGIDIARRTVAKYRESMGIPSSVERRRIFKHAI</sequence>
<keyword evidence="7 9" id="KW-0238">DNA-binding</keyword>
<name>A0A420WIR8_9PROT</name>
<evidence type="ECO:0000256" key="1">
    <source>
        <dbReference type="ARBA" id="ARBA00008798"/>
    </source>
</evidence>
<protein>
    <recommendedName>
        <fullName evidence="9">RNA polymerase sigma-54 factor</fullName>
    </recommendedName>
</protein>
<gene>
    <name evidence="12" type="ORF">DES40_0116</name>
</gene>
<dbReference type="InterPro" id="IPR007046">
    <property type="entry name" value="RNA_pol_sigma_54_core-bd"/>
</dbReference>
<evidence type="ECO:0000313" key="13">
    <source>
        <dbReference type="Proteomes" id="UP000282211"/>
    </source>
</evidence>
<dbReference type="NCBIfam" id="NF004596">
    <property type="entry name" value="PRK05932.1-3"/>
    <property type="match status" value="1"/>
</dbReference>
<keyword evidence="2 9" id="KW-0240">DNA-directed RNA polymerase</keyword>
<keyword evidence="6 9" id="KW-0731">Sigma factor</keyword>
<dbReference type="PROSITE" id="PS00718">
    <property type="entry name" value="SIGMA54_2"/>
    <property type="match status" value="1"/>
</dbReference>
<comment type="function">
    <text evidence="9">Sigma factors are initiation factors that promote the attachment of RNA polymerase to specific initiation sites and are then released.</text>
</comment>
<dbReference type="PRINTS" id="PR00045">
    <property type="entry name" value="SIGMA54FCT"/>
</dbReference>
<dbReference type="GO" id="GO:0016987">
    <property type="term" value="F:sigma factor activity"/>
    <property type="evidence" value="ECO:0007669"/>
    <property type="project" value="UniProtKB-KW"/>
</dbReference>
<dbReference type="AlphaFoldDB" id="A0A420WIR8"/>
<evidence type="ECO:0000256" key="7">
    <source>
        <dbReference type="ARBA" id="ARBA00023125"/>
    </source>
</evidence>
<comment type="caution">
    <text evidence="12">The sequence shown here is derived from an EMBL/GenBank/DDBJ whole genome shotgun (WGS) entry which is preliminary data.</text>
</comment>
<dbReference type="Pfam" id="PF04963">
    <property type="entry name" value="Sigma54_CBD"/>
    <property type="match status" value="1"/>
</dbReference>